<evidence type="ECO:0000313" key="1">
    <source>
        <dbReference type="Proteomes" id="UP000504610"/>
    </source>
</evidence>
<evidence type="ECO:0000313" key="2">
    <source>
        <dbReference type="RefSeq" id="XP_056854991.1"/>
    </source>
</evidence>
<reference evidence="2" key="1">
    <citation type="submission" date="2025-08" db="UniProtKB">
        <authorList>
            <consortium name="RefSeq"/>
        </authorList>
    </citation>
    <scope>IDENTIFICATION</scope>
    <source>
        <tissue evidence="2">Leaf</tissue>
    </source>
</reference>
<dbReference type="KEGG" id="rsz:130504391"/>
<proteinExistence type="predicted"/>
<protein>
    <submittedName>
        <fullName evidence="2">Uncharacterized mitochondrial protein AtMg00310-like</fullName>
    </submittedName>
</protein>
<gene>
    <name evidence="2" type="primary">LOC130504391</name>
</gene>
<name>A0A9W3CTS2_RAPSA</name>
<accession>A0A9W3CTS2</accession>
<dbReference type="GeneID" id="130504391"/>
<dbReference type="PANTHER" id="PTHR33116">
    <property type="entry name" value="REVERSE TRANSCRIPTASE ZINC-BINDING DOMAIN-CONTAINING PROTEIN-RELATED-RELATED"/>
    <property type="match status" value="1"/>
</dbReference>
<dbReference type="AlphaFoldDB" id="A0A9W3CTS2"/>
<organism evidence="1 2">
    <name type="scientific">Raphanus sativus</name>
    <name type="common">Radish</name>
    <name type="synonym">Raphanus raphanistrum var. sativus</name>
    <dbReference type="NCBI Taxonomy" id="3726"/>
    <lineage>
        <taxon>Eukaryota</taxon>
        <taxon>Viridiplantae</taxon>
        <taxon>Streptophyta</taxon>
        <taxon>Embryophyta</taxon>
        <taxon>Tracheophyta</taxon>
        <taxon>Spermatophyta</taxon>
        <taxon>Magnoliopsida</taxon>
        <taxon>eudicotyledons</taxon>
        <taxon>Gunneridae</taxon>
        <taxon>Pentapetalae</taxon>
        <taxon>rosids</taxon>
        <taxon>malvids</taxon>
        <taxon>Brassicales</taxon>
        <taxon>Brassicaceae</taxon>
        <taxon>Brassiceae</taxon>
        <taxon>Raphanus</taxon>
    </lineage>
</organism>
<sequence length="183" mass="20980">MSCFMLPKILIQEITKAMRNFWWSTSQDRHSIPWIAWNKVTLSKKEGSLGFRDMQAFNKALLAKQAWRLITHPSSLLARVYKAKYFRNTDFLEARSYQSSSLAWRSIIQTQPLVRKGMHWALGNGAHIRVWKDSWLLGGNSTTPKGPGETTLLNLTVQKTSFIGDIARRALTRSNLIITSKDK</sequence>
<dbReference type="PANTHER" id="PTHR33116:SF86">
    <property type="entry name" value="REVERSE TRANSCRIPTASE DOMAIN-CONTAINING PROTEIN"/>
    <property type="match status" value="1"/>
</dbReference>
<dbReference type="Proteomes" id="UP000504610">
    <property type="component" value="Unplaced"/>
</dbReference>
<dbReference type="RefSeq" id="XP_056854991.1">
    <property type="nucleotide sequence ID" value="XM_056999011.1"/>
</dbReference>
<keyword evidence="1" id="KW-1185">Reference proteome</keyword>
<dbReference type="OrthoDB" id="1112855at2759"/>